<evidence type="ECO:0000256" key="3">
    <source>
        <dbReference type="PROSITE-ProRule" id="PRU00357"/>
    </source>
</evidence>
<gene>
    <name evidence="6" type="ORF">GUJ93_ZPchr0007g6333</name>
</gene>
<dbReference type="GO" id="GO:0005634">
    <property type="term" value="C:nucleus"/>
    <property type="evidence" value="ECO:0007669"/>
    <property type="project" value="UniProtKB-SubCell"/>
</dbReference>
<evidence type="ECO:0000313" key="7">
    <source>
        <dbReference type="Proteomes" id="UP000729402"/>
    </source>
</evidence>
<dbReference type="Pfam" id="PF06203">
    <property type="entry name" value="CCT"/>
    <property type="match status" value="1"/>
</dbReference>
<reference evidence="6" key="2">
    <citation type="submission" date="2021-02" db="EMBL/GenBank/DDBJ databases">
        <authorList>
            <person name="Kimball J.A."/>
            <person name="Haas M.W."/>
            <person name="Macchietto M."/>
            <person name="Kono T."/>
            <person name="Duquette J."/>
            <person name="Shao M."/>
        </authorList>
    </citation>
    <scope>NUCLEOTIDE SEQUENCE</scope>
    <source>
        <tissue evidence="6">Fresh leaf tissue</tissue>
    </source>
</reference>
<proteinExistence type="predicted"/>
<comment type="caution">
    <text evidence="6">The sequence shown here is derived from an EMBL/GenBank/DDBJ whole genome shotgun (WGS) entry which is preliminary data.</text>
</comment>
<reference evidence="6" key="1">
    <citation type="journal article" date="2021" name="bioRxiv">
        <title>Whole Genome Assembly and Annotation of Northern Wild Rice, Zizania palustris L., Supports a Whole Genome Duplication in the Zizania Genus.</title>
        <authorList>
            <person name="Haas M."/>
            <person name="Kono T."/>
            <person name="Macchietto M."/>
            <person name="Millas R."/>
            <person name="McGilp L."/>
            <person name="Shao M."/>
            <person name="Duquette J."/>
            <person name="Hirsch C.N."/>
            <person name="Kimball J."/>
        </authorList>
    </citation>
    <scope>NUCLEOTIDE SEQUENCE</scope>
    <source>
        <tissue evidence="6">Fresh leaf tissue</tissue>
    </source>
</reference>
<dbReference type="AlphaFoldDB" id="A0A8J5TEQ6"/>
<accession>A0A8J5TEQ6</accession>
<keyword evidence="2 3" id="KW-0539">Nucleus</keyword>
<evidence type="ECO:0000256" key="4">
    <source>
        <dbReference type="SAM" id="MobiDB-lite"/>
    </source>
</evidence>
<evidence type="ECO:0000259" key="5">
    <source>
        <dbReference type="PROSITE" id="PS51017"/>
    </source>
</evidence>
<evidence type="ECO:0000256" key="2">
    <source>
        <dbReference type="ARBA" id="ARBA00023242"/>
    </source>
</evidence>
<feature type="region of interest" description="Disordered" evidence="4">
    <location>
        <begin position="229"/>
        <end position="250"/>
    </location>
</feature>
<feature type="region of interest" description="Disordered" evidence="4">
    <location>
        <begin position="152"/>
        <end position="190"/>
    </location>
</feature>
<dbReference type="GO" id="GO:0009909">
    <property type="term" value="P:regulation of flower development"/>
    <property type="evidence" value="ECO:0007669"/>
    <property type="project" value="InterPro"/>
</dbReference>
<dbReference type="PANTHER" id="PTHR31319">
    <property type="entry name" value="ZINC FINGER PROTEIN CONSTANS-LIKE 4"/>
    <property type="match status" value="1"/>
</dbReference>
<comment type="subcellular location">
    <subcellularLocation>
        <location evidence="1 3">Nucleus</location>
    </subcellularLocation>
</comment>
<dbReference type="EMBL" id="JAAALK010000282">
    <property type="protein sequence ID" value="KAG8078414.1"/>
    <property type="molecule type" value="Genomic_DNA"/>
</dbReference>
<feature type="domain" description="CCT" evidence="5">
    <location>
        <begin position="194"/>
        <end position="236"/>
    </location>
</feature>
<dbReference type="PANTHER" id="PTHR31319:SF100">
    <property type="entry name" value="OS01G0835700 PROTEIN"/>
    <property type="match status" value="1"/>
</dbReference>
<organism evidence="6 7">
    <name type="scientific">Zizania palustris</name>
    <name type="common">Northern wild rice</name>
    <dbReference type="NCBI Taxonomy" id="103762"/>
    <lineage>
        <taxon>Eukaryota</taxon>
        <taxon>Viridiplantae</taxon>
        <taxon>Streptophyta</taxon>
        <taxon>Embryophyta</taxon>
        <taxon>Tracheophyta</taxon>
        <taxon>Spermatophyta</taxon>
        <taxon>Magnoliopsida</taxon>
        <taxon>Liliopsida</taxon>
        <taxon>Poales</taxon>
        <taxon>Poaceae</taxon>
        <taxon>BOP clade</taxon>
        <taxon>Oryzoideae</taxon>
        <taxon>Oryzeae</taxon>
        <taxon>Zizaniinae</taxon>
        <taxon>Zizania</taxon>
    </lineage>
</organism>
<dbReference type="OrthoDB" id="153872at2759"/>
<dbReference type="InterPro" id="IPR010402">
    <property type="entry name" value="CCT_domain"/>
</dbReference>
<evidence type="ECO:0000256" key="1">
    <source>
        <dbReference type="ARBA" id="ARBA00004123"/>
    </source>
</evidence>
<sequence length="347" mass="37086">MFRHSSSASSAASYGSDTFVHRAACLSSAAAVAALPAVPTQIPRVAGGYIDIDGNNVSGGPFTHFVASSPPSYSSSLPNSSYYYNNIQRSISSHSLPLHLQQAADHLGAGGSAFFSSSSHHLPLPPLSSSPSSSSGDLFEFTSPCPVRRVFSTGDLQGMNGSSPPRPLPSGDSCGQDGGGPFSQKVGRYSAEERKERIERYRVKRHQRNFNKKITYACRKTLADSRPRVKGRFARNGEAEAEGDEREASDASYDYCGSGVDYQSSNRSISNGGGNNCYHRKDGGASNGAATAAPFAYGSDNGEWWWRAPGATAEAERDRDRERQAGFDVDEELWATLGDMLSVNLAS</sequence>
<keyword evidence="7" id="KW-1185">Reference proteome</keyword>
<dbReference type="PROSITE" id="PS51017">
    <property type="entry name" value="CCT"/>
    <property type="match status" value="1"/>
</dbReference>
<dbReference type="GO" id="GO:0003700">
    <property type="term" value="F:DNA-binding transcription factor activity"/>
    <property type="evidence" value="ECO:0007669"/>
    <property type="project" value="TreeGrafter"/>
</dbReference>
<dbReference type="InterPro" id="IPR045281">
    <property type="entry name" value="CONSTANS-like"/>
</dbReference>
<dbReference type="Proteomes" id="UP000729402">
    <property type="component" value="Unassembled WGS sequence"/>
</dbReference>
<protein>
    <recommendedName>
        <fullName evidence="5">CCT domain-containing protein</fullName>
    </recommendedName>
</protein>
<name>A0A8J5TEQ6_ZIZPA</name>
<evidence type="ECO:0000313" key="6">
    <source>
        <dbReference type="EMBL" id="KAG8078414.1"/>
    </source>
</evidence>